<dbReference type="InterPro" id="IPR018168">
    <property type="entry name" value="Ubi_Hdrlase_CS"/>
</dbReference>
<evidence type="ECO:0000256" key="2">
    <source>
        <dbReference type="ARBA" id="ARBA00004749"/>
    </source>
</evidence>
<dbReference type="Proteomes" id="UP001165293">
    <property type="component" value="Unassembled WGS sequence"/>
</dbReference>
<comment type="similarity">
    <text evidence="3">Belongs to the UbiH/COQ6 family.</text>
</comment>
<keyword evidence="5" id="KW-0274">FAD</keyword>
<sequence length="397" mass="42770">MSRRGRLDAVIVGGGVVGCAAALALAKQGLEVALLEASVPPAWSDAKRDLRVYAFAPDNAALLDSVGAWTSVRDARVQPYRRMRVWDAGGSDELAFDADTLARAELGWIVEHSLLVDRLWHALPAAGVRVHAPARAEAIEPHDEGVRVRLTEGPSLDARIVLAADGADSAVRTMAGFDIERHDYAQKGVVAYIASERPHEDTAWQRFLPTGPLAMLPCTRGADGAHLSSIVWTLPDAEAERVLALDPDLFAIELTNAFEGRLGRLSLHSNRAAFPLRRQLAKEYAKGRVLLLGDAAHVVHPLAGQGVNLGLRDVADLVKSIEDAAAKRADWTAPHRIARWARTRRSENATNAHAFSAINTLFSNDAMTTTLLRGPLLGLAGKLPPLAHALWRHAAGV</sequence>
<feature type="domain" description="FAD-binding" evidence="8">
    <location>
        <begin position="7"/>
        <end position="322"/>
    </location>
</feature>
<dbReference type="Gene3D" id="3.50.50.60">
    <property type="entry name" value="FAD/NAD(P)-binding domain"/>
    <property type="match status" value="2"/>
</dbReference>
<organism evidence="9 10">
    <name type="scientific">Noviluteimonas lactosilytica</name>
    <dbReference type="NCBI Taxonomy" id="2888523"/>
    <lineage>
        <taxon>Bacteria</taxon>
        <taxon>Pseudomonadati</taxon>
        <taxon>Pseudomonadota</taxon>
        <taxon>Gammaproteobacteria</taxon>
        <taxon>Lysobacterales</taxon>
        <taxon>Lysobacteraceae</taxon>
        <taxon>Noviluteimonas</taxon>
    </lineage>
</organism>
<protein>
    <submittedName>
        <fullName evidence="9">FAD-dependent oxidoreductase</fullName>
    </submittedName>
</protein>
<dbReference type="EMBL" id="JAJGAK010000003">
    <property type="protein sequence ID" value="MCC8364084.1"/>
    <property type="molecule type" value="Genomic_DNA"/>
</dbReference>
<evidence type="ECO:0000256" key="6">
    <source>
        <dbReference type="ARBA" id="ARBA00023002"/>
    </source>
</evidence>
<reference evidence="9" key="1">
    <citation type="submission" date="2021-10" db="EMBL/GenBank/DDBJ databases">
        <authorList>
            <person name="Lyu M."/>
            <person name="Wang X."/>
            <person name="Meng X."/>
            <person name="Xu K."/>
        </authorList>
    </citation>
    <scope>NUCLEOTIDE SEQUENCE</scope>
    <source>
        <strain evidence="9">A6</strain>
    </source>
</reference>
<dbReference type="SUPFAM" id="SSF51905">
    <property type="entry name" value="FAD/NAD(P)-binding domain"/>
    <property type="match status" value="1"/>
</dbReference>
<evidence type="ECO:0000259" key="8">
    <source>
        <dbReference type="Pfam" id="PF01494"/>
    </source>
</evidence>
<evidence type="ECO:0000313" key="10">
    <source>
        <dbReference type="Proteomes" id="UP001165293"/>
    </source>
</evidence>
<proteinExistence type="inferred from homology"/>
<dbReference type="PROSITE" id="PS01304">
    <property type="entry name" value="UBIH"/>
    <property type="match status" value="1"/>
</dbReference>
<name>A0ABS8JKF1_9GAMM</name>
<gene>
    <name evidence="9" type="ORF">LK996_13480</name>
</gene>
<dbReference type="InterPro" id="IPR051205">
    <property type="entry name" value="UbiH/COQ6_monooxygenase"/>
</dbReference>
<dbReference type="PANTHER" id="PTHR43876:SF8">
    <property type="entry name" value="2-OCTAPRENYL-6-METHOXYPHENOL HYDROXYLASE"/>
    <property type="match status" value="1"/>
</dbReference>
<evidence type="ECO:0000313" key="9">
    <source>
        <dbReference type="EMBL" id="MCC8364084.1"/>
    </source>
</evidence>
<evidence type="ECO:0000256" key="3">
    <source>
        <dbReference type="ARBA" id="ARBA00005349"/>
    </source>
</evidence>
<dbReference type="PROSITE" id="PS51257">
    <property type="entry name" value="PROKAR_LIPOPROTEIN"/>
    <property type="match status" value="1"/>
</dbReference>
<dbReference type="RefSeq" id="WP_230527871.1">
    <property type="nucleotide sequence ID" value="NZ_JAJGAK010000003.1"/>
</dbReference>
<dbReference type="Pfam" id="PF01494">
    <property type="entry name" value="FAD_binding_3"/>
    <property type="match status" value="1"/>
</dbReference>
<accession>A0ABS8JKF1</accession>
<dbReference type="PANTHER" id="PTHR43876">
    <property type="entry name" value="UBIQUINONE BIOSYNTHESIS MONOOXYGENASE COQ6, MITOCHONDRIAL"/>
    <property type="match status" value="1"/>
</dbReference>
<dbReference type="NCBIfam" id="TIGR01988">
    <property type="entry name" value="Ubi-OHases"/>
    <property type="match status" value="1"/>
</dbReference>
<evidence type="ECO:0000256" key="1">
    <source>
        <dbReference type="ARBA" id="ARBA00001974"/>
    </source>
</evidence>
<keyword evidence="7" id="KW-0503">Monooxygenase</keyword>
<dbReference type="PRINTS" id="PR00420">
    <property type="entry name" value="RNGMNOXGNASE"/>
</dbReference>
<dbReference type="InterPro" id="IPR036188">
    <property type="entry name" value="FAD/NAD-bd_sf"/>
</dbReference>
<evidence type="ECO:0000256" key="5">
    <source>
        <dbReference type="ARBA" id="ARBA00022827"/>
    </source>
</evidence>
<evidence type="ECO:0000256" key="4">
    <source>
        <dbReference type="ARBA" id="ARBA00022630"/>
    </source>
</evidence>
<comment type="pathway">
    <text evidence="2">Cofactor biosynthesis; ubiquinone biosynthesis.</text>
</comment>
<keyword evidence="10" id="KW-1185">Reference proteome</keyword>
<dbReference type="InterPro" id="IPR002938">
    <property type="entry name" value="FAD-bd"/>
</dbReference>
<comment type="caution">
    <text evidence="9">The sequence shown here is derived from an EMBL/GenBank/DDBJ whole genome shotgun (WGS) entry which is preliminary data.</text>
</comment>
<comment type="cofactor">
    <cofactor evidence="1">
        <name>FAD</name>
        <dbReference type="ChEBI" id="CHEBI:57692"/>
    </cofactor>
</comment>
<dbReference type="InterPro" id="IPR010971">
    <property type="entry name" value="UbiH/COQ6"/>
</dbReference>
<keyword evidence="4" id="KW-0285">Flavoprotein</keyword>
<keyword evidence="6" id="KW-0560">Oxidoreductase</keyword>
<evidence type="ECO:0000256" key="7">
    <source>
        <dbReference type="ARBA" id="ARBA00023033"/>
    </source>
</evidence>